<feature type="region of interest" description="Disordered" evidence="1">
    <location>
        <begin position="50"/>
        <end position="73"/>
    </location>
</feature>
<evidence type="ECO:0000313" key="2">
    <source>
        <dbReference type="EMBL" id="KAJ7607985.1"/>
    </source>
</evidence>
<dbReference type="AlphaFoldDB" id="A0AAD7B2K6"/>
<dbReference type="GO" id="GO:0006357">
    <property type="term" value="P:regulation of transcription by RNA polymerase II"/>
    <property type="evidence" value="ECO:0007669"/>
    <property type="project" value="TreeGrafter"/>
</dbReference>
<feature type="region of interest" description="Disordered" evidence="1">
    <location>
        <begin position="197"/>
        <end position="282"/>
    </location>
</feature>
<keyword evidence="3" id="KW-1185">Reference proteome</keyword>
<feature type="compositionally biased region" description="Low complexity" evidence="1">
    <location>
        <begin position="233"/>
        <end position="249"/>
    </location>
</feature>
<comment type="caution">
    <text evidence="2">The sequence shown here is derived from an EMBL/GenBank/DDBJ whole genome shotgun (WGS) entry which is preliminary data.</text>
</comment>
<dbReference type="InterPro" id="IPR013927">
    <property type="entry name" value="TF_Opi1_Ccg-8"/>
</dbReference>
<protein>
    <submittedName>
        <fullName evidence="2">Transcription factor Opi1-domain-containing protein</fullName>
    </submittedName>
</protein>
<dbReference type="Pfam" id="PF08618">
    <property type="entry name" value="Opi1"/>
    <property type="match status" value="2"/>
</dbReference>
<gene>
    <name evidence="2" type="ORF">FB45DRAFT_877543</name>
</gene>
<sequence length="282" mass="28863">DVTRGGGLSAALSDESMRKLRYCLQWLQYATQHIDAQILILRDFIASLQPAPPPTSSSSSDPSSSSSTPELTPDHLRTLSHLRSDIVHTIRQVVGVVSKYAGEGERRGGGSVELVQTRPLLRHGSSSSTAAGEANGVGIVGEADANRAMAAAQRVLALAMESLDMMRGVTAVVGESLDRADAWVDRLRTVGIQRGMEPLGLDDGPGLRGARGSGGTPWSPDGSNAPSPRFSDAAPSPAYSAYSGAASPGIALGGMSLGTPREEGGGGRGGRGEGGGGEGYGG</sequence>
<organism evidence="2 3">
    <name type="scientific">Roridomyces roridus</name>
    <dbReference type="NCBI Taxonomy" id="1738132"/>
    <lineage>
        <taxon>Eukaryota</taxon>
        <taxon>Fungi</taxon>
        <taxon>Dikarya</taxon>
        <taxon>Basidiomycota</taxon>
        <taxon>Agaricomycotina</taxon>
        <taxon>Agaricomycetes</taxon>
        <taxon>Agaricomycetidae</taxon>
        <taxon>Agaricales</taxon>
        <taxon>Marasmiineae</taxon>
        <taxon>Mycenaceae</taxon>
        <taxon>Roridomyces</taxon>
    </lineage>
</organism>
<feature type="compositionally biased region" description="Gly residues" evidence="1">
    <location>
        <begin position="206"/>
        <end position="215"/>
    </location>
</feature>
<dbReference type="GO" id="GO:0003714">
    <property type="term" value="F:transcription corepressor activity"/>
    <property type="evidence" value="ECO:0007669"/>
    <property type="project" value="InterPro"/>
</dbReference>
<name>A0AAD7B2K6_9AGAR</name>
<reference evidence="2" key="1">
    <citation type="submission" date="2023-03" db="EMBL/GenBank/DDBJ databases">
        <title>Massive genome expansion in bonnet fungi (Mycena s.s.) driven by repeated elements and novel gene families across ecological guilds.</title>
        <authorList>
            <consortium name="Lawrence Berkeley National Laboratory"/>
            <person name="Harder C.B."/>
            <person name="Miyauchi S."/>
            <person name="Viragh M."/>
            <person name="Kuo A."/>
            <person name="Thoen E."/>
            <person name="Andreopoulos B."/>
            <person name="Lu D."/>
            <person name="Skrede I."/>
            <person name="Drula E."/>
            <person name="Henrissat B."/>
            <person name="Morin E."/>
            <person name="Kohler A."/>
            <person name="Barry K."/>
            <person name="LaButti K."/>
            <person name="Morin E."/>
            <person name="Salamov A."/>
            <person name="Lipzen A."/>
            <person name="Mereny Z."/>
            <person name="Hegedus B."/>
            <person name="Baldrian P."/>
            <person name="Stursova M."/>
            <person name="Weitz H."/>
            <person name="Taylor A."/>
            <person name="Grigoriev I.V."/>
            <person name="Nagy L.G."/>
            <person name="Martin F."/>
            <person name="Kauserud H."/>
        </authorList>
    </citation>
    <scope>NUCLEOTIDE SEQUENCE</scope>
    <source>
        <strain evidence="2">9284</strain>
    </source>
</reference>
<dbReference type="Proteomes" id="UP001221142">
    <property type="component" value="Unassembled WGS sequence"/>
</dbReference>
<dbReference type="GO" id="GO:0005634">
    <property type="term" value="C:nucleus"/>
    <property type="evidence" value="ECO:0007669"/>
    <property type="project" value="TreeGrafter"/>
</dbReference>
<dbReference type="GO" id="GO:0005783">
    <property type="term" value="C:endoplasmic reticulum"/>
    <property type="evidence" value="ECO:0007669"/>
    <property type="project" value="TreeGrafter"/>
</dbReference>
<feature type="non-terminal residue" evidence="2">
    <location>
        <position position="282"/>
    </location>
</feature>
<dbReference type="GO" id="GO:0008654">
    <property type="term" value="P:phospholipid biosynthetic process"/>
    <property type="evidence" value="ECO:0007669"/>
    <property type="project" value="TreeGrafter"/>
</dbReference>
<proteinExistence type="predicted"/>
<feature type="compositionally biased region" description="Low complexity" evidence="1">
    <location>
        <begin position="56"/>
        <end position="69"/>
    </location>
</feature>
<accession>A0AAD7B2K6</accession>
<feature type="compositionally biased region" description="Gly residues" evidence="1">
    <location>
        <begin position="266"/>
        <end position="282"/>
    </location>
</feature>
<evidence type="ECO:0000256" key="1">
    <source>
        <dbReference type="SAM" id="MobiDB-lite"/>
    </source>
</evidence>
<dbReference type="GO" id="GO:0030968">
    <property type="term" value="P:endoplasmic reticulum unfolded protein response"/>
    <property type="evidence" value="ECO:0007669"/>
    <property type="project" value="TreeGrafter"/>
</dbReference>
<evidence type="ECO:0000313" key="3">
    <source>
        <dbReference type="Proteomes" id="UP001221142"/>
    </source>
</evidence>
<dbReference type="PANTHER" id="PTHR38406">
    <property type="entry name" value="TRANSCRIPTIONAL REPRESSOR OPI1"/>
    <property type="match status" value="1"/>
</dbReference>
<dbReference type="EMBL" id="JARKIF010000047">
    <property type="protein sequence ID" value="KAJ7607985.1"/>
    <property type="molecule type" value="Genomic_DNA"/>
</dbReference>
<dbReference type="PANTHER" id="PTHR38406:SF1">
    <property type="entry name" value="TRANSCRIPTIONAL REPRESSOR OPI1"/>
    <property type="match status" value="1"/>
</dbReference>